<dbReference type="InterPro" id="IPR052471">
    <property type="entry name" value="PBI_I9"/>
</dbReference>
<evidence type="ECO:0000313" key="5">
    <source>
        <dbReference type="Proteomes" id="UP001498771"/>
    </source>
</evidence>
<keyword evidence="2" id="KW-1133">Transmembrane helix</keyword>
<name>A0ABR1F7U4_9ASCO</name>
<dbReference type="PANTHER" id="PTHR28288">
    <property type="entry name" value="PROTEASE B INHIBITOR 2"/>
    <property type="match status" value="1"/>
</dbReference>
<keyword evidence="3" id="KW-0732">Signal</keyword>
<evidence type="ECO:0000313" key="4">
    <source>
        <dbReference type="EMBL" id="KAK7205909.1"/>
    </source>
</evidence>
<dbReference type="InterPro" id="IPR037045">
    <property type="entry name" value="S8pro/Inhibitor_I9_sf"/>
</dbReference>
<evidence type="ECO:0000256" key="3">
    <source>
        <dbReference type="SAM" id="SignalP"/>
    </source>
</evidence>
<keyword evidence="2" id="KW-0472">Membrane</keyword>
<dbReference type="PANTHER" id="PTHR28288:SF2">
    <property type="entry name" value="PROTEASE B INHIBITOR 2"/>
    <property type="match status" value="1"/>
</dbReference>
<feature type="chain" id="PRO_5046583081" description="Inhibitor I9 domain-containing protein" evidence="3">
    <location>
        <begin position="23"/>
        <end position="174"/>
    </location>
</feature>
<organism evidence="4 5">
    <name type="scientific">Myxozyma melibiosi</name>
    <dbReference type="NCBI Taxonomy" id="54550"/>
    <lineage>
        <taxon>Eukaryota</taxon>
        <taxon>Fungi</taxon>
        <taxon>Dikarya</taxon>
        <taxon>Ascomycota</taxon>
        <taxon>Saccharomycotina</taxon>
        <taxon>Lipomycetes</taxon>
        <taxon>Lipomycetales</taxon>
        <taxon>Lipomycetaceae</taxon>
        <taxon>Myxozyma</taxon>
    </lineage>
</organism>
<dbReference type="Proteomes" id="UP001498771">
    <property type="component" value="Unassembled WGS sequence"/>
</dbReference>
<keyword evidence="2" id="KW-0812">Transmembrane</keyword>
<feature type="transmembrane region" description="Helical" evidence="2">
    <location>
        <begin position="38"/>
        <end position="56"/>
    </location>
</feature>
<gene>
    <name evidence="4" type="ORF">BZA70DRAFT_289090</name>
</gene>
<feature type="signal peptide" evidence="3">
    <location>
        <begin position="1"/>
        <end position="22"/>
    </location>
</feature>
<dbReference type="Gene3D" id="3.30.70.80">
    <property type="entry name" value="Peptidase S8 propeptide/proteinase inhibitor I9"/>
    <property type="match status" value="1"/>
</dbReference>
<reference evidence="4 5" key="1">
    <citation type="submission" date="2024-03" db="EMBL/GenBank/DDBJ databases">
        <title>Genome-scale model development and genomic sequencing of the oleaginous clade Lipomyces.</title>
        <authorList>
            <consortium name="Lawrence Berkeley National Laboratory"/>
            <person name="Czajka J.J."/>
            <person name="Han Y."/>
            <person name="Kim J."/>
            <person name="Mondo S.J."/>
            <person name="Hofstad B.A."/>
            <person name="Robles A."/>
            <person name="Haridas S."/>
            <person name="Riley R."/>
            <person name="LaButti K."/>
            <person name="Pangilinan J."/>
            <person name="Andreopoulos W."/>
            <person name="Lipzen A."/>
            <person name="Yan J."/>
            <person name="Wang M."/>
            <person name="Ng V."/>
            <person name="Grigoriev I.V."/>
            <person name="Spatafora J.W."/>
            <person name="Magnuson J.K."/>
            <person name="Baker S.E."/>
            <person name="Pomraning K.R."/>
        </authorList>
    </citation>
    <scope>NUCLEOTIDE SEQUENCE [LARGE SCALE GENOMIC DNA]</scope>
    <source>
        <strain evidence="4 5">Phaff 52-87</strain>
    </source>
</reference>
<comment type="similarity">
    <text evidence="1">Belongs to the protease inhibitor I9 family.</text>
</comment>
<dbReference type="EMBL" id="JBBJBU010000004">
    <property type="protein sequence ID" value="KAK7205909.1"/>
    <property type="molecule type" value="Genomic_DNA"/>
</dbReference>
<dbReference type="GeneID" id="90039601"/>
<keyword evidence="5" id="KW-1185">Reference proteome</keyword>
<evidence type="ECO:0000256" key="2">
    <source>
        <dbReference type="SAM" id="Phobius"/>
    </source>
</evidence>
<evidence type="ECO:0000256" key="1">
    <source>
        <dbReference type="ARBA" id="ARBA00038069"/>
    </source>
</evidence>
<proteinExistence type="inferred from homology"/>
<dbReference type="SUPFAM" id="SSF54897">
    <property type="entry name" value="Protease propeptides/inhibitors"/>
    <property type="match status" value="1"/>
</dbReference>
<dbReference type="RefSeq" id="XP_064768942.1">
    <property type="nucleotide sequence ID" value="XM_064914089.1"/>
</dbReference>
<comment type="caution">
    <text evidence="4">The sequence shown here is derived from an EMBL/GenBank/DDBJ whole genome shotgun (WGS) entry which is preliminary data.</text>
</comment>
<protein>
    <recommendedName>
        <fullName evidence="6">Inhibitor I9 domain-containing protein</fullName>
    </recommendedName>
</protein>
<evidence type="ECO:0008006" key="6">
    <source>
        <dbReference type="Google" id="ProtNLM"/>
    </source>
</evidence>
<accession>A0ABR1F7U4</accession>
<sequence length="174" mass="18658">MSSRLLYSLLSITATLASQVEAADAYKSNRGMSRRCRFYSAGIVTIIVLITVFLLATNRMPTFPLTSSDAAAAAAAQADVGPAAKSGETKSYIVTFTKGKETPEKFVKAAMTQFTQMGGKITHEFDTLLTGFTVSIPASVETDVMTFATDAKNLEFPFTIEEDQQVSVADSSVN</sequence>